<dbReference type="PROSITE" id="PS51900">
    <property type="entry name" value="CB"/>
    <property type="match status" value="1"/>
</dbReference>
<evidence type="ECO:0000256" key="2">
    <source>
        <dbReference type="ARBA" id="ARBA00022490"/>
    </source>
</evidence>
<dbReference type="Gene3D" id="1.10.443.10">
    <property type="entry name" value="Intergrase catalytic core"/>
    <property type="match status" value="1"/>
</dbReference>
<dbReference type="InterPro" id="IPR010998">
    <property type="entry name" value="Integrase_recombinase_N"/>
</dbReference>
<dbReference type="PANTHER" id="PTHR30349">
    <property type="entry name" value="PHAGE INTEGRASE-RELATED"/>
    <property type="match status" value="1"/>
</dbReference>
<reference evidence="12 13" key="1">
    <citation type="submission" date="2014-07" db="EMBL/GenBank/DDBJ databases">
        <authorList>
            <person name="McCorrison J."/>
            <person name="Sanka R."/>
            <person name="Torralba M."/>
            <person name="Gillis M."/>
            <person name="Haft D.H."/>
            <person name="Methe B."/>
            <person name="Sutton G."/>
            <person name="Nelson K.E."/>
        </authorList>
    </citation>
    <scope>NUCLEOTIDE SEQUENCE [LARGE SCALE GENOMIC DNA]</scope>
    <source>
        <strain evidence="12 13">DNF00058</strain>
    </source>
</reference>
<proteinExistence type="predicted"/>
<dbReference type="PANTHER" id="PTHR30349:SF77">
    <property type="entry name" value="TYROSINE RECOMBINASE XERC"/>
    <property type="match status" value="1"/>
</dbReference>
<evidence type="ECO:0000256" key="1">
    <source>
        <dbReference type="ARBA" id="ARBA00004496"/>
    </source>
</evidence>
<dbReference type="AlphaFoldDB" id="A0A096AZJ7"/>
<sequence length="292" mass="33940">MRMVEQFLSYLSLEKGYSLKTIESYREDLNGFELFYKSCDEQLTLKSIDSDVIRNWVEYMMDNKAAVSSVNRRLSALRSLYRYLLKHRFVEKDPVHGVRGPKKQKPLPVFVKESEMDCLLRKEMWGGVYNDVLARAIIMMLYETGMRLSEITGLDMSSVDFYTCTVKVTGKRNKQRIIPIGQELEEELKSYFEKRVSVEGEKAFFVTEKGIRVNANQVRYLVKKNLSKVSTLKKRTPHVLRHSFATAMLNHKAGLESVRKLLGHESLATTEVYTHTTFEQLKQIYKSAHPRS</sequence>
<dbReference type="Proteomes" id="UP000029614">
    <property type="component" value="Unassembled WGS sequence"/>
</dbReference>
<evidence type="ECO:0000313" key="13">
    <source>
        <dbReference type="Proteomes" id="UP000029614"/>
    </source>
</evidence>
<dbReference type="InterPro" id="IPR002104">
    <property type="entry name" value="Integrase_catalytic"/>
</dbReference>
<keyword evidence="4" id="KW-0159">Chromosome partition</keyword>
<evidence type="ECO:0000256" key="3">
    <source>
        <dbReference type="ARBA" id="ARBA00022618"/>
    </source>
</evidence>
<dbReference type="Pfam" id="PF02899">
    <property type="entry name" value="Phage_int_SAM_1"/>
    <property type="match status" value="1"/>
</dbReference>
<keyword evidence="13" id="KW-1185">Reference proteome</keyword>
<evidence type="ECO:0000256" key="6">
    <source>
        <dbReference type="ARBA" id="ARBA00023125"/>
    </source>
</evidence>
<keyword evidence="8" id="KW-0131">Cell cycle</keyword>
<dbReference type="InterPro" id="IPR050090">
    <property type="entry name" value="Tyrosine_recombinase_XerCD"/>
</dbReference>
<dbReference type="InterPro" id="IPR011010">
    <property type="entry name" value="DNA_brk_join_enz"/>
</dbReference>
<dbReference type="GO" id="GO:0015074">
    <property type="term" value="P:DNA integration"/>
    <property type="evidence" value="ECO:0007669"/>
    <property type="project" value="UniProtKB-KW"/>
</dbReference>
<evidence type="ECO:0000256" key="9">
    <source>
        <dbReference type="PROSITE-ProRule" id="PRU01248"/>
    </source>
</evidence>
<keyword evidence="2" id="KW-0963">Cytoplasm</keyword>
<feature type="domain" description="Core-binding (CB)" evidence="11">
    <location>
        <begin position="1"/>
        <end position="85"/>
    </location>
</feature>
<dbReference type="InterPro" id="IPR044068">
    <property type="entry name" value="CB"/>
</dbReference>
<keyword evidence="3" id="KW-0132">Cell division</keyword>
<dbReference type="GO" id="GO:0005737">
    <property type="term" value="C:cytoplasm"/>
    <property type="evidence" value="ECO:0007669"/>
    <property type="project" value="UniProtKB-SubCell"/>
</dbReference>
<evidence type="ECO:0000256" key="7">
    <source>
        <dbReference type="ARBA" id="ARBA00023172"/>
    </source>
</evidence>
<dbReference type="GO" id="GO:0007059">
    <property type="term" value="P:chromosome segregation"/>
    <property type="evidence" value="ECO:0007669"/>
    <property type="project" value="UniProtKB-KW"/>
</dbReference>
<gene>
    <name evidence="12" type="ORF">HMPREF9302_04630</name>
</gene>
<dbReference type="GO" id="GO:0006310">
    <property type="term" value="P:DNA recombination"/>
    <property type="evidence" value="ECO:0007669"/>
    <property type="project" value="UniProtKB-KW"/>
</dbReference>
<dbReference type="GO" id="GO:0051301">
    <property type="term" value="P:cell division"/>
    <property type="evidence" value="ECO:0007669"/>
    <property type="project" value="UniProtKB-KW"/>
</dbReference>
<evidence type="ECO:0000256" key="8">
    <source>
        <dbReference type="ARBA" id="ARBA00023306"/>
    </source>
</evidence>
<protein>
    <submittedName>
        <fullName evidence="12">Recombinase</fullName>
    </submittedName>
</protein>
<evidence type="ECO:0000313" key="12">
    <source>
        <dbReference type="EMBL" id="KGF52156.1"/>
    </source>
</evidence>
<dbReference type="Pfam" id="PF00589">
    <property type="entry name" value="Phage_integrase"/>
    <property type="match status" value="1"/>
</dbReference>
<evidence type="ECO:0000256" key="5">
    <source>
        <dbReference type="ARBA" id="ARBA00022908"/>
    </source>
</evidence>
<dbReference type="SUPFAM" id="SSF56349">
    <property type="entry name" value="DNA breaking-rejoining enzymes"/>
    <property type="match status" value="1"/>
</dbReference>
<keyword evidence="6 9" id="KW-0238">DNA-binding</keyword>
<dbReference type="RefSeq" id="WP_197053053.1">
    <property type="nucleotide sequence ID" value="NZ_JRNU01000016.1"/>
</dbReference>
<dbReference type="GO" id="GO:0003677">
    <property type="term" value="F:DNA binding"/>
    <property type="evidence" value="ECO:0007669"/>
    <property type="project" value="UniProtKB-UniRule"/>
</dbReference>
<evidence type="ECO:0000259" key="11">
    <source>
        <dbReference type="PROSITE" id="PS51900"/>
    </source>
</evidence>
<keyword evidence="5" id="KW-0229">DNA integration</keyword>
<dbReference type="Gene3D" id="1.10.150.130">
    <property type="match status" value="1"/>
</dbReference>
<feature type="domain" description="Tyr recombinase" evidence="10">
    <location>
        <begin position="106"/>
        <end position="286"/>
    </location>
</feature>
<dbReference type="EMBL" id="JRNU01000016">
    <property type="protein sequence ID" value="KGF52156.1"/>
    <property type="molecule type" value="Genomic_DNA"/>
</dbReference>
<comment type="caution">
    <text evidence="12">The sequence shown here is derived from an EMBL/GenBank/DDBJ whole genome shotgun (WGS) entry which is preliminary data.</text>
</comment>
<dbReference type="InterPro" id="IPR004107">
    <property type="entry name" value="Integrase_SAM-like_N"/>
</dbReference>
<evidence type="ECO:0000259" key="10">
    <source>
        <dbReference type="PROSITE" id="PS51898"/>
    </source>
</evidence>
<comment type="subcellular location">
    <subcellularLocation>
        <location evidence="1">Cytoplasm</location>
    </subcellularLocation>
</comment>
<evidence type="ECO:0000256" key="4">
    <source>
        <dbReference type="ARBA" id="ARBA00022829"/>
    </source>
</evidence>
<keyword evidence="7" id="KW-0233">DNA recombination</keyword>
<dbReference type="InterPro" id="IPR013762">
    <property type="entry name" value="Integrase-like_cat_sf"/>
</dbReference>
<organism evidence="12 13">
    <name type="scientific">Prevotella amnii DNF00058</name>
    <dbReference type="NCBI Taxonomy" id="1401066"/>
    <lineage>
        <taxon>Bacteria</taxon>
        <taxon>Pseudomonadati</taxon>
        <taxon>Bacteroidota</taxon>
        <taxon>Bacteroidia</taxon>
        <taxon>Bacteroidales</taxon>
        <taxon>Prevotellaceae</taxon>
        <taxon>Prevotella</taxon>
    </lineage>
</organism>
<name>A0A096AZJ7_9BACT</name>
<accession>A0A096AZJ7</accession>
<dbReference type="PROSITE" id="PS51898">
    <property type="entry name" value="TYR_RECOMBINASE"/>
    <property type="match status" value="1"/>
</dbReference>